<dbReference type="Pfam" id="PF08240">
    <property type="entry name" value="ADH_N"/>
    <property type="match status" value="1"/>
</dbReference>
<keyword evidence="3" id="KW-1185">Reference proteome</keyword>
<dbReference type="InterPro" id="IPR013149">
    <property type="entry name" value="ADH-like_C"/>
</dbReference>
<name>A0A1Y0EKM2_9BURK</name>
<dbReference type="InterPro" id="IPR020843">
    <property type="entry name" value="ER"/>
</dbReference>
<reference evidence="2 3" key="1">
    <citation type="submission" date="2017-05" db="EMBL/GenBank/DDBJ databases">
        <authorList>
            <person name="Song R."/>
            <person name="Chenine A.L."/>
            <person name="Ruprecht R.M."/>
        </authorList>
    </citation>
    <scope>NUCLEOTIDE SEQUENCE [LARGE SCALE GENOMIC DNA]</scope>
    <source>
        <strain evidence="2 3">DSM 26136</strain>
    </source>
</reference>
<dbReference type="EMBL" id="CP021455">
    <property type="protein sequence ID" value="ARU04195.1"/>
    <property type="molecule type" value="Genomic_DNA"/>
</dbReference>
<dbReference type="InterPro" id="IPR011032">
    <property type="entry name" value="GroES-like_sf"/>
</dbReference>
<dbReference type="OrthoDB" id="4190732at2"/>
<dbReference type="PANTHER" id="PTHR43677">
    <property type="entry name" value="SHORT-CHAIN DEHYDROGENASE/REDUCTASE"/>
    <property type="match status" value="1"/>
</dbReference>
<dbReference type="Gene3D" id="3.40.50.720">
    <property type="entry name" value="NAD(P)-binding Rossmann-like Domain"/>
    <property type="match status" value="1"/>
</dbReference>
<evidence type="ECO:0000259" key="1">
    <source>
        <dbReference type="SMART" id="SM00829"/>
    </source>
</evidence>
<dbReference type="InterPro" id="IPR036291">
    <property type="entry name" value="NAD(P)-bd_dom_sf"/>
</dbReference>
<dbReference type="CDD" id="cd08241">
    <property type="entry name" value="QOR1"/>
    <property type="match status" value="1"/>
</dbReference>
<dbReference type="Pfam" id="PF00107">
    <property type="entry name" value="ADH_zinc_N"/>
    <property type="match status" value="1"/>
</dbReference>
<proteinExistence type="predicted"/>
<evidence type="ECO:0000313" key="2">
    <source>
        <dbReference type="EMBL" id="ARU04195.1"/>
    </source>
</evidence>
<accession>A0A1Y0EKM2</accession>
<sequence>MTVAQAPLFPAVSDAVAVPTAWPPAARLATSADAHTFEGVLCEQWCDWQDLQVKTLARPPLQPGQVRLAMHHAGIGFALKLFVSGKYQRKPPLPFTPATEGSGVVIEVGEGVTGLQVGQRVAAALDWGGLAQEAVVTAETVYPVPDELPLGLAAALPLTYGTTWAAFEWRAKLQPGEVLLVHGASGALGMAAVQIGRFMGATVIATASTPEKRAAALANGAHHVLGSEAEALSSEVKRLTGGRGVDVVFDPVGGALFDASLRCTAPEGRMLSIGFASGTIPQVATNLLLVKNISVIGFNYGLYIGWGLSDERRRHAATVQALMARLFAAVGQGAVARPLTQHVPFAQWREGVATTMTRQAVGKVIIDLV</sequence>
<organism evidence="2 3">
    <name type="scientific">Comamonas serinivorans</name>
    <dbReference type="NCBI Taxonomy" id="1082851"/>
    <lineage>
        <taxon>Bacteria</taxon>
        <taxon>Pseudomonadati</taxon>
        <taxon>Pseudomonadota</taxon>
        <taxon>Betaproteobacteria</taxon>
        <taxon>Burkholderiales</taxon>
        <taxon>Comamonadaceae</taxon>
        <taxon>Comamonas</taxon>
    </lineage>
</organism>
<dbReference type="GO" id="GO:0016491">
    <property type="term" value="F:oxidoreductase activity"/>
    <property type="evidence" value="ECO:0007669"/>
    <property type="project" value="InterPro"/>
</dbReference>
<dbReference type="SUPFAM" id="SSF50129">
    <property type="entry name" value="GroES-like"/>
    <property type="match status" value="1"/>
</dbReference>
<dbReference type="RefSeq" id="WP_087278270.1">
    <property type="nucleotide sequence ID" value="NZ_CP021455.1"/>
</dbReference>
<gene>
    <name evidence="2" type="ORF">CCO03_05440</name>
</gene>
<dbReference type="KEGG" id="cser:CCO03_05440"/>
<protein>
    <submittedName>
        <fullName evidence="2">Quinone oxidoreductase</fullName>
    </submittedName>
</protein>
<dbReference type="Gene3D" id="3.90.180.10">
    <property type="entry name" value="Medium-chain alcohol dehydrogenases, catalytic domain"/>
    <property type="match status" value="1"/>
</dbReference>
<dbReference type="Proteomes" id="UP000196138">
    <property type="component" value="Chromosome"/>
</dbReference>
<evidence type="ECO:0000313" key="3">
    <source>
        <dbReference type="Proteomes" id="UP000196138"/>
    </source>
</evidence>
<dbReference type="SMART" id="SM00829">
    <property type="entry name" value="PKS_ER"/>
    <property type="match status" value="1"/>
</dbReference>
<dbReference type="InterPro" id="IPR013154">
    <property type="entry name" value="ADH-like_N"/>
</dbReference>
<feature type="domain" description="Enoyl reductase (ER)" evidence="1">
    <location>
        <begin position="49"/>
        <end position="366"/>
    </location>
</feature>
<dbReference type="SUPFAM" id="SSF51735">
    <property type="entry name" value="NAD(P)-binding Rossmann-fold domains"/>
    <property type="match status" value="1"/>
</dbReference>
<dbReference type="AlphaFoldDB" id="A0A1Y0EKM2"/>
<dbReference type="PANTHER" id="PTHR43677:SF4">
    <property type="entry name" value="QUINONE OXIDOREDUCTASE-LIKE PROTEIN 2"/>
    <property type="match status" value="1"/>
</dbReference>
<dbReference type="InterPro" id="IPR051397">
    <property type="entry name" value="Zn-ADH-like_protein"/>
</dbReference>